<keyword evidence="3" id="KW-1185">Reference proteome</keyword>
<proteinExistence type="predicted"/>
<keyword evidence="1" id="KW-0732">Signal</keyword>
<sequence length="192" mass="21164">MNIIRLTSIALVTLPVIFASKKRRTRSTRSFNCKYSKCTDDAVFIDSEDSDDDALSKWVHVCPLSPTGLDSSGSSLSSEFGGERCVSVDLECNGQTNGRECRSDNYYVTLTVAPSPARLCSDDGIVSPKLPGHRNKQSGRIDIYPSEDDEKMQTFLRGLAGALGTDKVELQNIHLEADANNRLSFYIVDDFI</sequence>
<accession>A0A7J6MA82</accession>
<protein>
    <submittedName>
        <fullName evidence="2">Uncharacterized protein</fullName>
    </submittedName>
</protein>
<feature type="chain" id="PRO_5029876680" evidence="1">
    <location>
        <begin position="20"/>
        <end position="192"/>
    </location>
</feature>
<feature type="signal peptide" evidence="1">
    <location>
        <begin position="1"/>
        <end position="19"/>
    </location>
</feature>
<gene>
    <name evidence="2" type="ORF">FOL47_003021</name>
</gene>
<evidence type="ECO:0000256" key="1">
    <source>
        <dbReference type="SAM" id="SignalP"/>
    </source>
</evidence>
<dbReference type="Proteomes" id="UP000591131">
    <property type="component" value="Unassembled WGS sequence"/>
</dbReference>
<evidence type="ECO:0000313" key="3">
    <source>
        <dbReference type="Proteomes" id="UP000591131"/>
    </source>
</evidence>
<reference evidence="2 3" key="1">
    <citation type="submission" date="2020-04" db="EMBL/GenBank/DDBJ databases">
        <title>Perkinsus chesapeaki whole genome sequence.</title>
        <authorList>
            <person name="Bogema D.R."/>
        </authorList>
    </citation>
    <scope>NUCLEOTIDE SEQUENCE [LARGE SCALE GENOMIC DNA]</scope>
    <source>
        <strain evidence="2">ATCC PRA-425</strain>
    </source>
</reference>
<dbReference type="AlphaFoldDB" id="A0A7J6MA82"/>
<organism evidence="2 3">
    <name type="scientific">Perkinsus chesapeaki</name>
    <name type="common">Clam parasite</name>
    <name type="synonym">Perkinsus andrewsi</name>
    <dbReference type="NCBI Taxonomy" id="330153"/>
    <lineage>
        <taxon>Eukaryota</taxon>
        <taxon>Sar</taxon>
        <taxon>Alveolata</taxon>
        <taxon>Perkinsozoa</taxon>
        <taxon>Perkinsea</taxon>
        <taxon>Perkinsida</taxon>
        <taxon>Perkinsidae</taxon>
        <taxon>Perkinsus</taxon>
    </lineage>
</organism>
<dbReference type="EMBL" id="JAAPAO010000190">
    <property type="protein sequence ID" value="KAF4668439.1"/>
    <property type="molecule type" value="Genomic_DNA"/>
</dbReference>
<evidence type="ECO:0000313" key="2">
    <source>
        <dbReference type="EMBL" id="KAF4668439.1"/>
    </source>
</evidence>
<name>A0A7J6MA82_PERCH</name>
<comment type="caution">
    <text evidence="2">The sequence shown here is derived from an EMBL/GenBank/DDBJ whole genome shotgun (WGS) entry which is preliminary data.</text>
</comment>